<gene>
    <name evidence="1" type="ORF">GCM10010170_020460</name>
</gene>
<sequence length="185" mass="19433">MTIALSAAVIVLGVLLLLLLGSQVEMYRTVEQLREYSGLIDQPVPLDLPSERLPSRVGLPAALDDAVRGAVLLLSDRCGTCRSLAAALDGAVNPDLVLVVEPGHGADGAGELALTYRLDPDRTVVDRDGRIASALGIRVTPAALVIEHGRIARATTVPSTRQLDMILSNLRAGRSRGARVGSEAV</sequence>
<protein>
    <recommendedName>
        <fullName evidence="3">Thioredoxin domain-containing protein</fullName>
    </recommendedName>
</protein>
<evidence type="ECO:0008006" key="3">
    <source>
        <dbReference type="Google" id="ProtNLM"/>
    </source>
</evidence>
<reference evidence="2" key="1">
    <citation type="journal article" date="2019" name="Int. J. Syst. Evol. Microbiol.">
        <title>The Global Catalogue of Microorganisms (GCM) 10K type strain sequencing project: providing services to taxonomists for standard genome sequencing and annotation.</title>
        <authorList>
            <consortium name="The Broad Institute Genomics Platform"/>
            <consortium name="The Broad Institute Genome Sequencing Center for Infectious Disease"/>
            <person name="Wu L."/>
            <person name="Ma J."/>
        </authorList>
    </citation>
    <scope>NUCLEOTIDE SEQUENCE [LARGE SCALE GENOMIC DNA]</scope>
    <source>
        <strain evidence="2">JCM 3272</strain>
    </source>
</reference>
<organism evidence="1 2">
    <name type="scientific">Dactylosporangium salmoneum</name>
    <dbReference type="NCBI Taxonomy" id="53361"/>
    <lineage>
        <taxon>Bacteria</taxon>
        <taxon>Bacillati</taxon>
        <taxon>Actinomycetota</taxon>
        <taxon>Actinomycetes</taxon>
        <taxon>Micromonosporales</taxon>
        <taxon>Micromonosporaceae</taxon>
        <taxon>Dactylosporangium</taxon>
    </lineage>
</organism>
<keyword evidence="2" id="KW-1185">Reference proteome</keyword>
<name>A0ABP5SXK3_9ACTN</name>
<evidence type="ECO:0000313" key="1">
    <source>
        <dbReference type="EMBL" id="GAA2338652.1"/>
    </source>
</evidence>
<dbReference type="RefSeq" id="WP_344612049.1">
    <property type="nucleotide sequence ID" value="NZ_BAAARV010000018.1"/>
</dbReference>
<dbReference type="EMBL" id="BAAARV010000018">
    <property type="protein sequence ID" value="GAA2338652.1"/>
    <property type="molecule type" value="Genomic_DNA"/>
</dbReference>
<dbReference type="InterPro" id="IPR036249">
    <property type="entry name" value="Thioredoxin-like_sf"/>
</dbReference>
<dbReference type="Proteomes" id="UP001501444">
    <property type="component" value="Unassembled WGS sequence"/>
</dbReference>
<accession>A0ABP5SXK3</accession>
<proteinExistence type="predicted"/>
<dbReference type="SUPFAM" id="SSF52833">
    <property type="entry name" value="Thioredoxin-like"/>
    <property type="match status" value="1"/>
</dbReference>
<comment type="caution">
    <text evidence="1">The sequence shown here is derived from an EMBL/GenBank/DDBJ whole genome shotgun (WGS) entry which is preliminary data.</text>
</comment>
<evidence type="ECO:0000313" key="2">
    <source>
        <dbReference type="Proteomes" id="UP001501444"/>
    </source>
</evidence>